<proteinExistence type="predicted"/>
<protein>
    <submittedName>
        <fullName evidence="2">Uncharacterized protein</fullName>
    </submittedName>
</protein>
<keyword evidence="3" id="KW-1185">Reference proteome</keyword>
<reference evidence="2" key="1">
    <citation type="submission" date="2022-06" db="EMBL/GenBank/DDBJ databases">
        <title>Complete genome sequences of two strains of the flax pathogen Septoria linicola.</title>
        <authorList>
            <person name="Lapalu N."/>
            <person name="Simon A."/>
            <person name="Demenou B."/>
            <person name="Paumier D."/>
            <person name="Guillot M.-P."/>
            <person name="Gout L."/>
            <person name="Valade R."/>
        </authorList>
    </citation>
    <scope>NUCLEOTIDE SEQUENCE</scope>
    <source>
        <strain evidence="2">SE15195</strain>
    </source>
</reference>
<gene>
    <name evidence="2" type="ORF">Slin15195_G130730</name>
</gene>
<sequence length="165" mass="19037">MDRLHRSGSESFDSNAPSRLDPAELAERQASLDAWTNDLINRADAILMDDSQIRHDDTSEEHNAQAIKSSQQQVQSLGAQVQRLQLQVQELQSRDQERRLLQAGKEEQAKGLYLQDAAVDVQMQRQMLRAIGNRFEASLGAQERQRQKEQERHREGKEERRPSRH</sequence>
<feature type="region of interest" description="Disordered" evidence="1">
    <location>
        <begin position="1"/>
        <end position="24"/>
    </location>
</feature>
<organism evidence="2 3">
    <name type="scientific">Septoria linicola</name>
    <dbReference type="NCBI Taxonomy" id="215465"/>
    <lineage>
        <taxon>Eukaryota</taxon>
        <taxon>Fungi</taxon>
        <taxon>Dikarya</taxon>
        <taxon>Ascomycota</taxon>
        <taxon>Pezizomycotina</taxon>
        <taxon>Dothideomycetes</taxon>
        <taxon>Dothideomycetidae</taxon>
        <taxon>Mycosphaerellales</taxon>
        <taxon>Mycosphaerellaceae</taxon>
        <taxon>Septoria</taxon>
    </lineage>
</organism>
<dbReference type="EMBL" id="CP099433">
    <property type="protein sequence ID" value="USW59754.1"/>
    <property type="molecule type" value="Genomic_DNA"/>
</dbReference>
<feature type="compositionally biased region" description="Basic and acidic residues" evidence="1">
    <location>
        <begin position="143"/>
        <end position="165"/>
    </location>
</feature>
<feature type="region of interest" description="Disordered" evidence="1">
    <location>
        <begin position="136"/>
        <end position="165"/>
    </location>
</feature>
<evidence type="ECO:0000313" key="3">
    <source>
        <dbReference type="Proteomes" id="UP001056384"/>
    </source>
</evidence>
<feature type="region of interest" description="Disordered" evidence="1">
    <location>
        <begin position="55"/>
        <end position="75"/>
    </location>
</feature>
<accession>A0A9Q9B2E5</accession>
<name>A0A9Q9B2E5_9PEZI</name>
<evidence type="ECO:0000313" key="2">
    <source>
        <dbReference type="EMBL" id="USW59754.1"/>
    </source>
</evidence>
<dbReference type="AlphaFoldDB" id="A0A9Q9B2E5"/>
<evidence type="ECO:0000256" key="1">
    <source>
        <dbReference type="SAM" id="MobiDB-lite"/>
    </source>
</evidence>
<dbReference type="Proteomes" id="UP001056384">
    <property type="component" value="Chromosome 16"/>
</dbReference>